<evidence type="ECO:0000313" key="3">
    <source>
        <dbReference type="EMBL" id="CRK18809.1"/>
    </source>
</evidence>
<gene>
    <name evidence="4" type="ORF">BN1708_016430</name>
    <name evidence="3" type="ORF">BN1723_011700</name>
</gene>
<feature type="compositionally biased region" description="Acidic residues" evidence="1">
    <location>
        <begin position="182"/>
        <end position="200"/>
    </location>
</feature>
<dbReference type="Proteomes" id="UP000044602">
    <property type="component" value="Unassembled WGS sequence"/>
</dbReference>
<dbReference type="PANTHER" id="PTHR13182">
    <property type="entry name" value="ZINC FINGER PROTEIN 622"/>
    <property type="match status" value="1"/>
</dbReference>
<dbReference type="AlphaFoldDB" id="A0A0G4LA27"/>
<dbReference type="InterPro" id="IPR041661">
    <property type="entry name" value="ZN622/Rei1/Reh1_Znf-C2H2"/>
</dbReference>
<evidence type="ECO:0000313" key="6">
    <source>
        <dbReference type="Proteomes" id="UP000045706"/>
    </source>
</evidence>
<feature type="compositionally biased region" description="Polar residues" evidence="1">
    <location>
        <begin position="68"/>
        <end position="81"/>
    </location>
</feature>
<dbReference type="Pfam" id="PF12756">
    <property type="entry name" value="zf-C2H2_2"/>
    <property type="match status" value="1"/>
</dbReference>
<evidence type="ECO:0000313" key="4">
    <source>
        <dbReference type="EMBL" id="CRK35253.1"/>
    </source>
</evidence>
<evidence type="ECO:0000256" key="1">
    <source>
        <dbReference type="SAM" id="MobiDB-lite"/>
    </source>
</evidence>
<protein>
    <recommendedName>
        <fullName evidence="2">ZN622/Rei1/Reh1 zinc finger C2H2-type domain-containing protein</fullName>
    </recommendedName>
</protein>
<dbReference type="EMBL" id="CVQI01009335">
    <property type="protein sequence ID" value="CRK18809.1"/>
    <property type="molecule type" value="Genomic_DNA"/>
</dbReference>
<feature type="compositionally biased region" description="Low complexity" evidence="1">
    <location>
        <begin position="165"/>
        <end position="175"/>
    </location>
</feature>
<keyword evidence="5" id="KW-1185">Reference proteome</keyword>
<feature type="region of interest" description="Disordered" evidence="1">
    <location>
        <begin position="68"/>
        <end position="99"/>
    </location>
</feature>
<dbReference type="SUPFAM" id="SSF57667">
    <property type="entry name" value="beta-beta-alpha zinc fingers"/>
    <property type="match status" value="1"/>
</dbReference>
<feature type="region of interest" description="Disordered" evidence="1">
    <location>
        <begin position="146"/>
        <end position="203"/>
    </location>
</feature>
<feature type="domain" description="ZN622/Rei1/Reh1 zinc finger C2H2-type" evidence="2">
    <location>
        <begin position="214"/>
        <end position="304"/>
    </location>
</feature>
<proteinExistence type="predicted"/>
<dbReference type="Proteomes" id="UP000045706">
    <property type="component" value="Unassembled WGS sequence"/>
</dbReference>
<organism evidence="3 6">
    <name type="scientific">Verticillium longisporum</name>
    <name type="common">Verticillium dahliae var. longisporum</name>
    <dbReference type="NCBI Taxonomy" id="100787"/>
    <lineage>
        <taxon>Eukaryota</taxon>
        <taxon>Fungi</taxon>
        <taxon>Dikarya</taxon>
        <taxon>Ascomycota</taxon>
        <taxon>Pezizomycotina</taxon>
        <taxon>Sordariomycetes</taxon>
        <taxon>Hypocreomycetidae</taxon>
        <taxon>Glomerellales</taxon>
        <taxon>Plectosphaerellaceae</taxon>
        <taxon>Verticillium</taxon>
    </lineage>
</organism>
<dbReference type="GO" id="GO:0030687">
    <property type="term" value="C:preribosome, large subunit precursor"/>
    <property type="evidence" value="ECO:0007669"/>
    <property type="project" value="TreeGrafter"/>
</dbReference>
<sequence>MSTAMQPCQVRLLYFVPSCSKGFNITGVMLIANHLHVSQSLKSYHNRATTSVPRSTILPAHLCIKQDNQPTHSRNPQFMSDTTTNNTATGTTATTASNAIRQPQALTSCRLCDLSFGNVEEKRQHAKSDWHIYQIRCRVAEQGTVMAPPESAVRPSTRRGKPERAAPSTAASAHAEIQGQETTDDNDDDDDDDDADDSPSEAETSIVKFMPSACLFCHETSPDFEASLSHMHQAHSLVIPFQSSLAVDLQTLLWFLHMTIFSYRECICCGTRRRTVEAVQQHMLAAGHCRFNVTSEMSELYDVDSLNRNVLDLHVRPDEHTLRLPSGKLLAHRARAETAPRTRLRGAGAGAQPSLLAAAPSAAGHPSAGQDGAEPVQALARRDRKEQALTAGMAQLRAADRMSLVRLPQGQQRSLLVARKNELDRAKRAERRTRGRMDHVGNMTAIHTNYYKQEVPVYMGG</sequence>
<evidence type="ECO:0000313" key="5">
    <source>
        <dbReference type="Proteomes" id="UP000044602"/>
    </source>
</evidence>
<dbReference type="InterPro" id="IPR036236">
    <property type="entry name" value="Znf_C2H2_sf"/>
</dbReference>
<dbReference type="STRING" id="100787.A0A0G4LA27"/>
<dbReference type="GO" id="GO:0042273">
    <property type="term" value="P:ribosomal large subunit biogenesis"/>
    <property type="evidence" value="ECO:0007669"/>
    <property type="project" value="TreeGrafter"/>
</dbReference>
<name>A0A0G4LA27_VERLO</name>
<reference evidence="5 6" key="1">
    <citation type="submission" date="2015-05" db="EMBL/GenBank/DDBJ databases">
        <authorList>
            <person name="Fogelqvist Johan"/>
        </authorList>
    </citation>
    <scope>NUCLEOTIDE SEQUENCE [LARGE SCALE GENOMIC DNA]</scope>
    <source>
        <strain evidence="4">VL1</strain>
        <strain evidence="3">VL2</strain>
    </source>
</reference>
<dbReference type="InterPro" id="IPR040025">
    <property type="entry name" value="Znf622/Rei1/Reh1"/>
</dbReference>
<evidence type="ECO:0000259" key="2">
    <source>
        <dbReference type="Pfam" id="PF12756"/>
    </source>
</evidence>
<accession>A0A0G4LA27</accession>
<dbReference type="PANTHER" id="PTHR13182:SF8">
    <property type="entry name" value="CYTOPLASMIC 60S SUBUNIT BIOGENESIS FACTOR ZNF622"/>
    <property type="match status" value="1"/>
</dbReference>
<feature type="compositionally biased region" description="Low complexity" evidence="1">
    <location>
        <begin position="82"/>
        <end position="99"/>
    </location>
</feature>
<dbReference type="EMBL" id="CVQH01023483">
    <property type="protein sequence ID" value="CRK35253.1"/>
    <property type="molecule type" value="Genomic_DNA"/>
</dbReference>